<comment type="caution">
    <text evidence="2">The sequence shown here is derived from an EMBL/GenBank/DDBJ whole genome shotgun (WGS) entry which is preliminary data.</text>
</comment>
<evidence type="ECO:0000313" key="3">
    <source>
        <dbReference type="Proteomes" id="UP000306791"/>
    </source>
</evidence>
<dbReference type="Proteomes" id="UP000306791">
    <property type="component" value="Unassembled WGS sequence"/>
</dbReference>
<dbReference type="RefSeq" id="WP_138237364.1">
    <property type="nucleotide sequence ID" value="NZ_CP185860.1"/>
</dbReference>
<feature type="transmembrane region" description="Helical" evidence="1">
    <location>
        <begin position="74"/>
        <end position="96"/>
    </location>
</feature>
<keyword evidence="3" id="KW-1185">Reference proteome</keyword>
<organism evidence="2 3">
    <name type="scientific">Microbulbifer harenosus</name>
    <dbReference type="NCBI Taxonomy" id="2576840"/>
    <lineage>
        <taxon>Bacteria</taxon>
        <taxon>Pseudomonadati</taxon>
        <taxon>Pseudomonadota</taxon>
        <taxon>Gammaproteobacteria</taxon>
        <taxon>Cellvibrionales</taxon>
        <taxon>Microbulbiferaceae</taxon>
        <taxon>Microbulbifer</taxon>
    </lineage>
</organism>
<feature type="transmembrane region" description="Helical" evidence="1">
    <location>
        <begin position="47"/>
        <end position="67"/>
    </location>
</feature>
<keyword evidence="1" id="KW-1133">Transmembrane helix</keyword>
<dbReference type="Pfam" id="PF13781">
    <property type="entry name" value="DoxX_3"/>
    <property type="match status" value="1"/>
</dbReference>
<dbReference type="InterPro" id="IPR025695">
    <property type="entry name" value="DoxX-like"/>
</dbReference>
<evidence type="ECO:0000313" key="2">
    <source>
        <dbReference type="EMBL" id="TLM73189.1"/>
    </source>
</evidence>
<reference evidence="2 3" key="1">
    <citation type="submission" date="2019-05" db="EMBL/GenBank/DDBJ databases">
        <title>Microbulbifer harenosus sp. nov., an alginate-degrading bacterium isolated from coastal sand.</title>
        <authorList>
            <person name="Huang H."/>
            <person name="Mo K."/>
            <person name="Bao S."/>
        </authorList>
    </citation>
    <scope>NUCLEOTIDE SEQUENCE [LARGE SCALE GENOMIC DNA]</scope>
    <source>
        <strain evidence="2 3">HB161719</strain>
    </source>
</reference>
<evidence type="ECO:0008006" key="4">
    <source>
        <dbReference type="Google" id="ProtNLM"/>
    </source>
</evidence>
<gene>
    <name evidence="2" type="ORF">FDY93_19170</name>
</gene>
<proteinExistence type="predicted"/>
<dbReference type="EMBL" id="VANI01000038">
    <property type="protein sequence ID" value="TLM73189.1"/>
    <property type="molecule type" value="Genomic_DNA"/>
</dbReference>
<keyword evidence="1" id="KW-0812">Transmembrane</keyword>
<evidence type="ECO:0000256" key="1">
    <source>
        <dbReference type="SAM" id="Phobius"/>
    </source>
</evidence>
<name>A0ABY2UD82_9GAMM</name>
<protein>
    <recommendedName>
        <fullName evidence="4">DoxX-like family protein</fullName>
    </recommendedName>
</protein>
<accession>A0ABY2UD82</accession>
<sequence length="125" mass="13680">MSIVELCRWIIGCSWIYHGLMPKLVHIAPLEQKMTNGFGFGVEASQVLTRVAGAGEILFGIVFIVFYRSLAINVLNISALLALLIFVAVISPVLLIEAFNPVTTNIPIIALSAILIMELRSERNA</sequence>
<keyword evidence="1" id="KW-0472">Membrane</keyword>